<feature type="compositionally biased region" description="Basic and acidic residues" evidence="1">
    <location>
        <begin position="134"/>
        <end position="151"/>
    </location>
</feature>
<feature type="region of interest" description="Disordered" evidence="1">
    <location>
        <begin position="39"/>
        <end position="63"/>
    </location>
</feature>
<dbReference type="Proteomes" id="UP000052230">
    <property type="component" value="Unassembled WGS sequence"/>
</dbReference>
<feature type="region of interest" description="Disordered" evidence="1">
    <location>
        <begin position="217"/>
        <end position="257"/>
    </location>
</feature>
<evidence type="ECO:0000313" key="2">
    <source>
        <dbReference type="EMBL" id="CEG18327.1"/>
    </source>
</evidence>
<name>A0A0U5FIH2_XANCI</name>
<accession>A0A0U5FIH2</accession>
<feature type="region of interest" description="Disordered" evidence="1">
    <location>
        <begin position="82"/>
        <end position="158"/>
    </location>
</feature>
<organism evidence="2 3">
    <name type="scientific">Xanthomonas citri pv. citri</name>
    <dbReference type="NCBI Taxonomy" id="611301"/>
    <lineage>
        <taxon>Bacteria</taxon>
        <taxon>Pseudomonadati</taxon>
        <taxon>Pseudomonadota</taxon>
        <taxon>Gammaproteobacteria</taxon>
        <taxon>Lysobacterales</taxon>
        <taxon>Lysobacteraceae</taxon>
        <taxon>Xanthomonas</taxon>
    </lineage>
</organism>
<reference evidence="2 3" key="1">
    <citation type="submission" date="2014-09" db="EMBL/GenBank/DDBJ databases">
        <authorList>
            <person name="Regsiter A."/>
        </authorList>
    </citation>
    <scope>NUCLEOTIDE SEQUENCE [LARGE SCALE GENOMIC DNA]</scope>
</reference>
<evidence type="ECO:0000256" key="1">
    <source>
        <dbReference type="SAM" id="MobiDB-lite"/>
    </source>
</evidence>
<sequence>MLRVMCWRSANRPERASAPSTWMLPASGSRRPRMLRISTDLPVPEPPTTPRISPRRTSRSRSSCTVWLPKRLVSPRTEIASCSSSTSACGPGSGRGDSGLVTAPSSPIPMQAPRCGFVQIPNPECRIPAPSPPHLHEPQRRNRVENDDQGNRLHHRGGGAFAHRLRGSADLQPFQAADQADHQRKQRRLREPDQEMPQLDGVVHARQIHLRRNIQVERAHGDATGQAGDHRDEGQQRQGEDQREQARDHQQVDRVQAQRTDRVHFLARFHRTDLRGEGAGGAACQNNCRQQHREFAQEGDGHQLHHINFRTEVAQDGRAQEGDHRAHQIRQQHHQRHRVQAHLLHVMHGGGQPEAPRLVDQPHDLDQVFAQKTVQLQDVLADAVGGPAQAVERGDEAVIAFGLGALVVEFLDGAHQCLVLIAKIDRVFLQAHAAGKAQQLQYAGRIQLLDAARVDAAHPVGHGLQQFCLGQGGRQDPTASEADLCLILRVLFDAWRLRFDHGWPVRGASIQGQCERRMGTQPQRRADGRR</sequence>
<gene>
    <name evidence="2" type="ORF">XAC3562_830026</name>
</gene>
<proteinExistence type="predicted"/>
<feature type="compositionally biased region" description="Basic and acidic residues" evidence="1">
    <location>
        <begin position="228"/>
        <end position="252"/>
    </location>
</feature>
<evidence type="ECO:0000313" key="3">
    <source>
        <dbReference type="Proteomes" id="UP000052230"/>
    </source>
</evidence>
<keyword evidence="3" id="KW-1185">Reference proteome</keyword>
<dbReference type="EMBL" id="CCXZ01000181">
    <property type="protein sequence ID" value="CEG18327.1"/>
    <property type="molecule type" value="Genomic_DNA"/>
</dbReference>
<feature type="region of interest" description="Disordered" evidence="1">
    <location>
        <begin position="175"/>
        <end position="200"/>
    </location>
</feature>
<feature type="compositionally biased region" description="Basic and acidic residues" evidence="1">
    <location>
        <begin position="179"/>
        <end position="193"/>
    </location>
</feature>
<comment type="caution">
    <text evidence="2">The sequence shown here is derived from an EMBL/GenBank/DDBJ whole genome shotgun (WGS) entry which is preliminary data.</text>
</comment>
<dbReference type="AlphaFoldDB" id="A0A0U5FIH2"/>
<protein>
    <submittedName>
        <fullName evidence="2">Uncharacterized protein</fullName>
    </submittedName>
</protein>